<dbReference type="Gene3D" id="3.40.630.30">
    <property type="match status" value="1"/>
</dbReference>
<proteinExistence type="predicted"/>
<reference evidence="2 3" key="1">
    <citation type="submission" date="2022-03" db="EMBL/GenBank/DDBJ databases">
        <title>Complete genome analysis of Roseomonas KG 17.1 : a prolific producer of plant growth promoters.</title>
        <authorList>
            <person name="Saadouli I."/>
            <person name="Najjari A."/>
            <person name="Mosbah A."/>
            <person name="Ouzari H.I."/>
        </authorList>
    </citation>
    <scope>NUCLEOTIDE SEQUENCE [LARGE SCALE GENOMIC DNA]</scope>
    <source>
        <strain evidence="2 3">KG17-1</strain>
    </source>
</reference>
<evidence type="ECO:0000313" key="3">
    <source>
        <dbReference type="Proteomes" id="UP001201985"/>
    </source>
</evidence>
<feature type="domain" description="N-acetyltransferase" evidence="1">
    <location>
        <begin position="1"/>
        <end position="143"/>
    </location>
</feature>
<dbReference type="InterPro" id="IPR000182">
    <property type="entry name" value="GNAT_dom"/>
</dbReference>
<organism evidence="2 3">
    <name type="scientific">Teichococcus vastitatis</name>
    <dbReference type="NCBI Taxonomy" id="2307076"/>
    <lineage>
        <taxon>Bacteria</taxon>
        <taxon>Pseudomonadati</taxon>
        <taxon>Pseudomonadota</taxon>
        <taxon>Alphaproteobacteria</taxon>
        <taxon>Acetobacterales</taxon>
        <taxon>Roseomonadaceae</taxon>
        <taxon>Roseomonas</taxon>
    </lineage>
</organism>
<keyword evidence="3" id="KW-1185">Reference proteome</keyword>
<dbReference type="PROSITE" id="PS51186">
    <property type="entry name" value="GNAT"/>
    <property type="match status" value="1"/>
</dbReference>
<gene>
    <name evidence="2" type="ORF">MON41_15660</name>
</gene>
<sequence length="145" mass="15403">MSRVLRHIIEVTGTERPSDPAHVIANYIRNPSGIRCSVALDDAQKVLGFQSLISAFPGNPCGVPEDRGIIGTHISPAAHRRGIGSALFLASEQAASRAGLGNIDACIAAGNTTALRYYDAMGFRTYRQEGGVIQKVFVVRPAGAR</sequence>
<dbReference type="Proteomes" id="UP001201985">
    <property type="component" value="Unassembled WGS sequence"/>
</dbReference>
<dbReference type="Pfam" id="PF00583">
    <property type="entry name" value="Acetyltransf_1"/>
    <property type="match status" value="1"/>
</dbReference>
<evidence type="ECO:0000313" key="2">
    <source>
        <dbReference type="EMBL" id="MCI0755155.1"/>
    </source>
</evidence>
<comment type="caution">
    <text evidence="2">The sequence shown here is derived from an EMBL/GenBank/DDBJ whole genome shotgun (WGS) entry which is preliminary data.</text>
</comment>
<dbReference type="InterPro" id="IPR016181">
    <property type="entry name" value="Acyl_CoA_acyltransferase"/>
</dbReference>
<dbReference type="EMBL" id="JALBUU010000028">
    <property type="protein sequence ID" value="MCI0755155.1"/>
    <property type="molecule type" value="Genomic_DNA"/>
</dbReference>
<dbReference type="RefSeq" id="WP_238384160.1">
    <property type="nucleotide sequence ID" value="NZ_JALBUU010000028.1"/>
</dbReference>
<name>A0ABS9W8B3_9PROT</name>
<protein>
    <submittedName>
        <fullName evidence="2">GNAT family N-acetyltransferase</fullName>
    </submittedName>
</protein>
<dbReference type="SUPFAM" id="SSF55729">
    <property type="entry name" value="Acyl-CoA N-acyltransferases (Nat)"/>
    <property type="match status" value="1"/>
</dbReference>
<evidence type="ECO:0000259" key="1">
    <source>
        <dbReference type="PROSITE" id="PS51186"/>
    </source>
</evidence>
<accession>A0ABS9W8B3</accession>